<protein>
    <submittedName>
        <fullName evidence="3">Anti-anti-sigma factor</fullName>
    </submittedName>
</protein>
<sequence length="157" mass="17266">MSATSTTFGLVPPQASPSGVQQAPDIPAPARGDRPQRRADHHGGALELRLDRPSSDTIVLAVHGEVDTSTVRRLRELLWHRLASCTGTVVLDLSAMTFVNTSGLHLLDQCQRRAEEHDISFRVVRDDQGLLLRLLDLADAHVRFLVHADLRSALSPR</sequence>
<organism evidence="3 4">
    <name type="scientific">Saccharopolyspora gloriosae</name>
    <dbReference type="NCBI Taxonomy" id="455344"/>
    <lineage>
        <taxon>Bacteria</taxon>
        <taxon>Bacillati</taxon>
        <taxon>Actinomycetota</taxon>
        <taxon>Actinomycetes</taxon>
        <taxon>Pseudonocardiales</taxon>
        <taxon>Pseudonocardiaceae</taxon>
        <taxon>Saccharopolyspora</taxon>
    </lineage>
</organism>
<gene>
    <name evidence="3" type="ORF">BJ969_001784</name>
</gene>
<comment type="caution">
    <text evidence="3">The sequence shown here is derived from an EMBL/GenBank/DDBJ whole genome shotgun (WGS) entry which is preliminary data.</text>
</comment>
<reference evidence="3 4" key="1">
    <citation type="submission" date="2020-08" db="EMBL/GenBank/DDBJ databases">
        <title>Sequencing the genomes of 1000 actinobacteria strains.</title>
        <authorList>
            <person name="Klenk H.-P."/>
        </authorList>
    </citation>
    <scope>NUCLEOTIDE SEQUENCE [LARGE SCALE GENOMIC DNA]</scope>
    <source>
        <strain evidence="3 4">DSM 45582</strain>
    </source>
</reference>
<feature type="region of interest" description="Disordered" evidence="1">
    <location>
        <begin position="1"/>
        <end position="46"/>
    </location>
</feature>
<proteinExistence type="predicted"/>
<evidence type="ECO:0000313" key="3">
    <source>
        <dbReference type="EMBL" id="MBB5068696.1"/>
    </source>
</evidence>
<dbReference type="AlphaFoldDB" id="A0A840N948"/>
<dbReference type="PROSITE" id="PS50801">
    <property type="entry name" value="STAS"/>
    <property type="match status" value="1"/>
</dbReference>
<keyword evidence="4" id="KW-1185">Reference proteome</keyword>
<dbReference type="InterPro" id="IPR002645">
    <property type="entry name" value="STAS_dom"/>
</dbReference>
<dbReference type="Pfam" id="PF01740">
    <property type="entry name" value="STAS"/>
    <property type="match status" value="1"/>
</dbReference>
<dbReference type="SUPFAM" id="SSF52091">
    <property type="entry name" value="SpoIIaa-like"/>
    <property type="match status" value="1"/>
</dbReference>
<dbReference type="CDD" id="cd07043">
    <property type="entry name" value="STAS_anti-anti-sigma_factors"/>
    <property type="match status" value="1"/>
</dbReference>
<dbReference type="Gene3D" id="3.30.750.24">
    <property type="entry name" value="STAS domain"/>
    <property type="match status" value="1"/>
</dbReference>
<dbReference type="RefSeq" id="WP_184478349.1">
    <property type="nucleotide sequence ID" value="NZ_JACHIV010000001.1"/>
</dbReference>
<feature type="domain" description="STAS" evidence="2">
    <location>
        <begin position="56"/>
        <end position="157"/>
    </location>
</feature>
<dbReference type="InterPro" id="IPR036513">
    <property type="entry name" value="STAS_dom_sf"/>
</dbReference>
<dbReference type="EMBL" id="JACHIV010000001">
    <property type="protein sequence ID" value="MBB5068696.1"/>
    <property type="molecule type" value="Genomic_DNA"/>
</dbReference>
<evidence type="ECO:0000259" key="2">
    <source>
        <dbReference type="PROSITE" id="PS50801"/>
    </source>
</evidence>
<name>A0A840N948_9PSEU</name>
<feature type="compositionally biased region" description="Basic and acidic residues" evidence="1">
    <location>
        <begin position="31"/>
        <end position="46"/>
    </location>
</feature>
<evidence type="ECO:0000313" key="4">
    <source>
        <dbReference type="Proteomes" id="UP000580474"/>
    </source>
</evidence>
<dbReference type="Proteomes" id="UP000580474">
    <property type="component" value="Unassembled WGS sequence"/>
</dbReference>
<accession>A0A840N948</accession>
<evidence type="ECO:0000256" key="1">
    <source>
        <dbReference type="SAM" id="MobiDB-lite"/>
    </source>
</evidence>